<protein>
    <submittedName>
        <fullName evidence="1">Uncharacterized protein</fullName>
    </submittedName>
</protein>
<gene>
    <name evidence="1" type="ORF">METZ01_LOCUS51415</name>
</gene>
<dbReference type="AlphaFoldDB" id="A0A381S5F9"/>
<reference evidence="1" key="1">
    <citation type="submission" date="2018-05" db="EMBL/GenBank/DDBJ databases">
        <authorList>
            <person name="Lanie J.A."/>
            <person name="Ng W.-L."/>
            <person name="Kazmierczak K.M."/>
            <person name="Andrzejewski T.M."/>
            <person name="Davidsen T.M."/>
            <person name="Wayne K.J."/>
            <person name="Tettelin H."/>
            <person name="Glass J.I."/>
            <person name="Rusch D."/>
            <person name="Podicherti R."/>
            <person name="Tsui H.-C.T."/>
            <person name="Winkler M.E."/>
        </authorList>
    </citation>
    <scope>NUCLEOTIDE SEQUENCE</scope>
</reference>
<feature type="non-terminal residue" evidence="1">
    <location>
        <position position="1"/>
    </location>
</feature>
<dbReference type="EMBL" id="UINC01002616">
    <property type="protein sequence ID" value="SUZ98561.1"/>
    <property type="molecule type" value="Genomic_DNA"/>
</dbReference>
<name>A0A381S5F9_9ZZZZ</name>
<proteinExistence type="predicted"/>
<accession>A0A381S5F9</accession>
<organism evidence="1">
    <name type="scientific">marine metagenome</name>
    <dbReference type="NCBI Taxonomy" id="408172"/>
    <lineage>
        <taxon>unclassified sequences</taxon>
        <taxon>metagenomes</taxon>
        <taxon>ecological metagenomes</taxon>
    </lineage>
</organism>
<sequence>VSFPFNESDFRESIAFPAGNNLNPAE</sequence>
<evidence type="ECO:0000313" key="1">
    <source>
        <dbReference type="EMBL" id="SUZ98561.1"/>
    </source>
</evidence>